<proteinExistence type="inferred from homology"/>
<keyword evidence="1" id="KW-0378">Hydrolase</keyword>
<keyword evidence="1" id="KW-0540">Nuclease</keyword>
<dbReference type="EC" id="3.1.-.-" evidence="1"/>
<keyword evidence="3" id="KW-1185">Reference proteome</keyword>
<comment type="caution">
    <text evidence="2">The sequence shown here is derived from an EMBL/GenBank/DDBJ whole genome shotgun (WGS) entry which is preliminary data.</text>
</comment>
<accession>A0A246BAN4</accession>
<dbReference type="GO" id="GO:0016075">
    <property type="term" value="P:rRNA catabolic process"/>
    <property type="evidence" value="ECO:0007669"/>
    <property type="project" value="TreeGrafter"/>
</dbReference>
<dbReference type="EMBL" id="JASZ02000006">
    <property type="protein sequence ID" value="OWK98752.1"/>
    <property type="molecule type" value="Genomic_DNA"/>
</dbReference>
<dbReference type="Gene3D" id="2.30.30.110">
    <property type="match status" value="1"/>
</dbReference>
<keyword evidence="1" id="KW-0255">Endonuclease</keyword>
<sequence length="108" mass="12461">MDMVKRFEIYFIEFDPTKGSEINKTRPAVVISPDEMNEALNTVIVAPLTSTLKDYPSRVNCVVKSKKGQIALDQIRTIDKIRIKNKLSVLKEQEQEEVFGILNEMFRK</sequence>
<dbReference type="RefSeq" id="WP_031502015.1">
    <property type="nucleotide sequence ID" value="NZ_JASZ02000006.1"/>
</dbReference>
<dbReference type="GO" id="GO:0004521">
    <property type="term" value="F:RNA endonuclease activity"/>
    <property type="evidence" value="ECO:0007669"/>
    <property type="project" value="TreeGrafter"/>
</dbReference>
<reference evidence="2 3" key="2">
    <citation type="submission" date="2017-05" db="EMBL/GenBank/DDBJ databases">
        <title>Genome of Chryseobacterium haifense.</title>
        <authorList>
            <person name="Newman J.D."/>
        </authorList>
    </citation>
    <scope>NUCLEOTIDE SEQUENCE [LARGE SCALE GENOMIC DNA]</scope>
    <source>
        <strain evidence="2 3">DSM 19056</strain>
    </source>
</reference>
<dbReference type="PANTHER" id="PTHR33988:SF2">
    <property type="entry name" value="ENDORIBONUCLEASE MAZF"/>
    <property type="match status" value="1"/>
</dbReference>
<dbReference type="Pfam" id="PF02452">
    <property type="entry name" value="PemK_toxin"/>
    <property type="match status" value="1"/>
</dbReference>
<dbReference type="GO" id="GO:0003677">
    <property type="term" value="F:DNA binding"/>
    <property type="evidence" value="ECO:0007669"/>
    <property type="project" value="InterPro"/>
</dbReference>
<organism evidence="2 3">
    <name type="scientific">Kaistella haifensis DSM 19056</name>
    <dbReference type="NCBI Taxonomy" id="1450526"/>
    <lineage>
        <taxon>Bacteria</taxon>
        <taxon>Pseudomonadati</taxon>
        <taxon>Bacteroidota</taxon>
        <taxon>Flavobacteriia</taxon>
        <taxon>Flavobacteriales</taxon>
        <taxon>Weeksellaceae</taxon>
        <taxon>Chryseobacterium group</taxon>
        <taxon>Kaistella</taxon>
    </lineage>
</organism>
<dbReference type="InterPro" id="IPR003477">
    <property type="entry name" value="PemK-like"/>
</dbReference>
<evidence type="ECO:0000313" key="2">
    <source>
        <dbReference type="EMBL" id="OWK98752.1"/>
    </source>
</evidence>
<dbReference type="AlphaFoldDB" id="A0A246BAN4"/>
<comment type="function">
    <text evidence="1">Toxic component of a type II toxin-antitoxin (TA) system.</text>
</comment>
<evidence type="ECO:0000256" key="1">
    <source>
        <dbReference type="PIRNR" id="PIRNR033490"/>
    </source>
</evidence>
<reference evidence="2 3" key="1">
    <citation type="submission" date="2014-01" db="EMBL/GenBank/DDBJ databases">
        <authorList>
            <consortium name="Genome Consortium for Active Teaching"/>
            <person name="Sontag T.C."/>
            <person name="Newman J.D."/>
        </authorList>
    </citation>
    <scope>NUCLEOTIDE SEQUENCE [LARGE SCALE GENOMIC DNA]</scope>
    <source>
        <strain evidence="2 3">DSM 19056</strain>
    </source>
</reference>
<dbReference type="PANTHER" id="PTHR33988">
    <property type="entry name" value="ENDORIBONUCLEASE MAZF-RELATED"/>
    <property type="match status" value="1"/>
</dbReference>
<dbReference type="SUPFAM" id="SSF50118">
    <property type="entry name" value="Cell growth inhibitor/plasmid maintenance toxic component"/>
    <property type="match status" value="1"/>
</dbReference>
<dbReference type="GO" id="GO:0016787">
    <property type="term" value="F:hydrolase activity"/>
    <property type="evidence" value="ECO:0007669"/>
    <property type="project" value="UniProtKB-KW"/>
</dbReference>
<protein>
    <recommendedName>
        <fullName evidence="1">mRNA interferase</fullName>
        <ecNumber evidence="1">3.1.-.-</ecNumber>
    </recommendedName>
</protein>
<dbReference type="GO" id="GO:0006402">
    <property type="term" value="P:mRNA catabolic process"/>
    <property type="evidence" value="ECO:0007669"/>
    <property type="project" value="TreeGrafter"/>
</dbReference>
<dbReference type="InterPro" id="IPR011067">
    <property type="entry name" value="Plasmid_toxin/cell-grow_inhib"/>
</dbReference>
<comment type="similarity">
    <text evidence="1">Belongs to the PemK/MazF family.</text>
</comment>
<gene>
    <name evidence="2" type="ORF">AP75_04640</name>
</gene>
<name>A0A246BAN4_9FLAO</name>
<dbReference type="Proteomes" id="UP000197587">
    <property type="component" value="Unassembled WGS sequence"/>
</dbReference>
<evidence type="ECO:0000313" key="3">
    <source>
        <dbReference type="Proteomes" id="UP000197587"/>
    </source>
</evidence>
<dbReference type="PIRSF" id="PIRSF033490">
    <property type="entry name" value="MazF"/>
    <property type="match status" value="1"/>
</dbReference>